<evidence type="ECO:0000313" key="1">
    <source>
        <dbReference type="EMBL" id="MBA4607763.1"/>
    </source>
</evidence>
<protein>
    <submittedName>
        <fullName evidence="1">DUF952 domain-containing protein</fullName>
    </submittedName>
</protein>
<dbReference type="RefSeq" id="WP_181754072.1">
    <property type="nucleotide sequence ID" value="NZ_JACEOG010000001.1"/>
</dbReference>
<comment type="caution">
    <text evidence="1">The sequence shown here is derived from an EMBL/GenBank/DDBJ whole genome shotgun (WGS) entry which is preliminary data.</text>
</comment>
<dbReference type="PANTHER" id="PTHR34129">
    <property type="entry name" value="BLR1139 PROTEIN"/>
    <property type="match status" value="1"/>
</dbReference>
<proteinExistence type="predicted"/>
<dbReference type="Proteomes" id="UP000550354">
    <property type="component" value="Unassembled WGS sequence"/>
</dbReference>
<organism evidence="1 2">
    <name type="scientific">Aeromicrobium phoceense</name>
    <dbReference type="NCBI Taxonomy" id="2754045"/>
    <lineage>
        <taxon>Bacteria</taxon>
        <taxon>Bacillati</taxon>
        <taxon>Actinomycetota</taxon>
        <taxon>Actinomycetes</taxon>
        <taxon>Propionibacteriales</taxon>
        <taxon>Nocardioidaceae</taxon>
        <taxon>Aeromicrobium</taxon>
    </lineage>
</organism>
<dbReference type="AlphaFoldDB" id="A0A838XLA9"/>
<dbReference type="EMBL" id="JACEOG010000001">
    <property type="protein sequence ID" value="MBA4607763.1"/>
    <property type="molecule type" value="Genomic_DNA"/>
</dbReference>
<name>A0A838XLA9_9ACTN</name>
<gene>
    <name evidence="1" type="ORF">H1W00_04665</name>
</gene>
<evidence type="ECO:0000313" key="2">
    <source>
        <dbReference type="Proteomes" id="UP000550354"/>
    </source>
</evidence>
<sequence length="111" mass="12373">MTLFHLVPAAHWRLTEDRRVYEPASLASEGFVHLSTDDQVAGTAARFFSGVPDLLLLEVEIPEDDPRLRWEPSAGPRGVEEFPHFHGPLPLAYVAGWSRWRSGAEPLGPES</sequence>
<dbReference type="InterPro" id="IPR009297">
    <property type="entry name" value="DUF952"/>
</dbReference>
<reference evidence="1 2" key="1">
    <citation type="submission" date="2020-07" db="EMBL/GenBank/DDBJ databases">
        <title>Draft genome and description of Aeromicrobium phoceense strain Marseille-Q0843 isolated from healthy skin swab.</title>
        <authorList>
            <person name="Boxberger M."/>
            <person name="La Scola B."/>
        </authorList>
    </citation>
    <scope>NUCLEOTIDE SEQUENCE [LARGE SCALE GENOMIC DNA]</scope>
    <source>
        <strain evidence="1 2">Marseille-Q0843</strain>
    </source>
</reference>
<dbReference type="Pfam" id="PF06108">
    <property type="entry name" value="DUF952"/>
    <property type="match status" value="1"/>
</dbReference>
<dbReference type="PANTHER" id="PTHR34129:SF1">
    <property type="entry name" value="DUF952 DOMAIN-CONTAINING PROTEIN"/>
    <property type="match status" value="1"/>
</dbReference>
<accession>A0A838XLA9</accession>
<dbReference type="Gene3D" id="3.20.170.20">
    <property type="entry name" value="Protein of unknown function DUF952"/>
    <property type="match status" value="1"/>
</dbReference>
<keyword evidence="2" id="KW-1185">Reference proteome</keyword>
<dbReference type="SUPFAM" id="SSF56399">
    <property type="entry name" value="ADP-ribosylation"/>
    <property type="match status" value="1"/>
</dbReference>